<reference evidence="2" key="1">
    <citation type="submission" date="2021-01" db="EMBL/GenBank/DDBJ databases">
        <title>Phytophthora aleatoria, a newly-described species from Pinus radiata is distinct from Phytophthora cactorum isolates based on comparative genomics.</title>
        <authorList>
            <person name="Mcdougal R."/>
            <person name="Panda P."/>
            <person name="Williams N."/>
            <person name="Studholme D.J."/>
        </authorList>
    </citation>
    <scope>NUCLEOTIDE SEQUENCE</scope>
    <source>
        <strain evidence="2">NZFS 4037</strain>
    </source>
</reference>
<protein>
    <submittedName>
        <fullName evidence="2">Uncharacterized protein</fullName>
    </submittedName>
</protein>
<sequence length="261" mass="29096">RQHIFDCALKRKIKRGASLFVAPIEPLRPKSTKQKADNNDLSGPPTSRRKRTADLSSDVSENGLPIMLVGRDADEQDKQDLQHAGAVAPGSIEEARARAATTFRPTTIEKQIHDEISHPDHQGKDPHCILEFEQQARGSLLLGTPPVLRGDGPVANMTDFARKNCIQPASKDPLYSELTEARCNLRQFGNSFYNNDTAEVLRAAQRLWGNLTEIVRLTVTRSASVKEFSLHDPLLSELLYDQRKGDKCGSDNQYGIQNRGW</sequence>
<organism evidence="2 3">
    <name type="scientific">Phytophthora aleatoria</name>
    <dbReference type="NCBI Taxonomy" id="2496075"/>
    <lineage>
        <taxon>Eukaryota</taxon>
        <taxon>Sar</taxon>
        <taxon>Stramenopiles</taxon>
        <taxon>Oomycota</taxon>
        <taxon>Peronosporomycetes</taxon>
        <taxon>Peronosporales</taxon>
        <taxon>Peronosporaceae</taxon>
        <taxon>Phytophthora</taxon>
    </lineage>
</organism>
<gene>
    <name evidence="2" type="ORF">JG688_00008693</name>
</gene>
<dbReference type="AlphaFoldDB" id="A0A8J5IQR9"/>
<evidence type="ECO:0000256" key="1">
    <source>
        <dbReference type="SAM" id="MobiDB-lite"/>
    </source>
</evidence>
<evidence type="ECO:0000313" key="3">
    <source>
        <dbReference type="Proteomes" id="UP000709295"/>
    </source>
</evidence>
<accession>A0A8J5IQR9</accession>
<dbReference type="EMBL" id="JAENGY010000471">
    <property type="protein sequence ID" value="KAG6962229.1"/>
    <property type="molecule type" value="Genomic_DNA"/>
</dbReference>
<proteinExistence type="predicted"/>
<comment type="caution">
    <text evidence="2">The sequence shown here is derived from an EMBL/GenBank/DDBJ whole genome shotgun (WGS) entry which is preliminary data.</text>
</comment>
<name>A0A8J5IQR9_9STRA</name>
<feature type="region of interest" description="Disordered" evidence="1">
    <location>
        <begin position="24"/>
        <end position="63"/>
    </location>
</feature>
<feature type="non-terminal residue" evidence="2">
    <location>
        <position position="261"/>
    </location>
</feature>
<evidence type="ECO:0000313" key="2">
    <source>
        <dbReference type="EMBL" id="KAG6962229.1"/>
    </source>
</evidence>
<dbReference type="Proteomes" id="UP000709295">
    <property type="component" value="Unassembled WGS sequence"/>
</dbReference>
<keyword evidence="3" id="KW-1185">Reference proteome</keyword>